<dbReference type="PANTHER" id="PTHR24322:SF736">
    <property type="entry name" value="RETINOL DEHYDROGENASE 10"/>
    <property type="match status" value="1"/>
</dbReference>
<dbReference type="SUPFAM" id="SSF51735">
    <property type="entry name" value="NAD(P)-binding Rossmann-fold domains"/>
    <property type="match status" value="1"/>
</dbReference>
<protein>
    <recommendedName>
        <fullName evidence="8">NAD(P)-binding protein</fullName>
    </recommendedName>
</protein>
<proteinExistence type="inferred from homology"/>
<evidence type="ECO:0008006" key="8">
    <source>
        <dbReference type="Google" id="ProtNLM"/>
    </source>
</evidence>
<evidence type="ECO:0000256" key="2">
    <source>
        <dbReference type="ARBA" id="ARBA00023002"/>
    </source>
</evidence>
<dbReference type="OrthoDB" id="5840532at2759"/>
<dbReference type="Pfam" id="PF00106">
    <property type="entry name" value="adh_short"/>
    <property type="match status" value="1"/>
</dbReference>
<name>A0A5M8Q0V4_9LECA</name>
<comment type="caution">
    <text evidence="6">The sequence shown here is derived from an EMBL/GenBank/DDBJ whole genome shotgun (WGS) entry which is preliminary data.</text>
</comment>
<keyword evidence="5" id="KW-1133">Transmembrane helix</keyword>
<evidence type="ECO:0000256" key="4">
    <source>
        <dbReference type="SAM" id="MobiDB-lite"/>
    </source>
</evidence>
<evidence type="ECO:0000256" key="5">
    <source>
        <dbReference type="SAM" id="Phobius"/>
    </source>
</evidence>
<sequence>MSPFTSTTEEPWHQDLTLDLLLHVVSKSICHPFVAWMIPLCLRAQATPYTAPSFVYTTAYASFLTLLYFLSILNQRIAYGIPREVDLTDEVIVITGGASGLGLCIAEIYGMRGASVAVMDVKEVDERTRAEGVDFYTCNVGDREQVDRTWAQIVDDLGTPTVLINNAAVLHGKRFLALTPEEVEASFRVNTLSHYHLTKQFLPPLINRPEGGHLITISSVLAHLGASHLSAYTATKAALLAFHSSLTAELALPPPQGNPAIKTILVTPGQLSTELFNGVESSALSRFMGPTVEVKDLAMKIVGKIDKGEGGVITEPAYTGWIGVLDLLPTGLQKVARGVSGVDVAMDGWVMKRRGQTQNNGKKEDQARKPSRASLA</sequence>
<reference evidence="6 7" key="1">
    <citation type="submission" date="2019-09" db="EMBL/GenBank/DDBJ databases">
        <title>The hologenome of the rock-dwelling lichen Lasallia pustulata.</title>
        <authorList>
            <person name="Greshake Tzovaras B."/>
            <person name="Segers F."/>
            <person name="Bicker A."/>
            <person name="Dal Grande F."/>
            <person name="Otte J."/>
            <person name="Hankeln T."/>
            <person name="Schmitt I."/>
            <person name="Ebersberger I."/>
        </authorList>
    </citation>
    <scope>NUCLEOTIDE SEQUENCE [LARGE SCALE GENOMIC DNA]</scope>
    <source>
        <strain evidence="6">A1-1</strain>
    </source>
</reference>
<dbReference type="PRINTS" id="PR00080">
    <property type="entry name" value="SDRFAMILY"/>
</dbReference>
<evidence type="ECO:0000313" key="6">
    <source>
        <dbReference type="EMBL" id="KAA6414995.1"/>
    </source>
</evidence>
<dbReference type="Proteomes" id="UP000324767">
    <property type="component" value="Unassembled WGS sequence"/>
</dbReference>
<feature type="transmembrane region" description="Helical" evidence="5">
    <location>
        <begin position="54"/>
        <end position="73"/>
    </location>
</feature>
<dbReference type="PRINTS" id="PR00081">
    <property type="entry name" value="GDHRDH"/>
</dbReference>
<dbReference type="InterPro" id="IPR002347">
    <property type="entry name" value="SDR_fam"/>
</dbReference>
<dbReference type="GO" id="GO:0016616">
    <property type="term" value="F:oxidoreductase activity, acting on the CH-OH group of donors, NAD or NADP as acceptor"/>
    <property type="evidence" value="ECO:0007669"/>
    <property type="project" value="TreeGrafter"/>
</dbReference>
<accession>A0A5M8Q0V4</accession>
<dbReference type="AlphaFoldDB" id="A0A5M8Q0V4"/>
<evidence type="ECO:0000256" key="3">
    <source>
        <dbReference type="RuleBase" id="RU000363"/>
    </source>
</evidence>
<keyword evidence="5" id="KW-0472">Membrane</keyword>
<gene>
    <name evidence="6" type="ORF">FRX48_01746</name>
</gene>
<comment type="similarity">
    <text evidence="1 3">Belongs to the short-chain dehydrogenases/reductases (SDR) family.</text>
</comment>
<keyword evidence="5" id="KW-0812">Transmembrane</keyword>
<keyword evidence="2" id="KW-0560">Oxidoreductase</keyword>
<dbReference type="PANTHER" id="PTHR24322">
    <property type="entry name" value="PKSB"/>
    <property type="match status" value="1"/>
</dbReference>
<organism evidence="6 7">
    <name type="scientific">Lasallia pustulata</name>
    <dbReference type="NCBI Taxonomy" id="136370"/>
    <lineage>
        <taxon>Eukaryota</taxon>
        <taxon>Fungi</taxon>
        <taxon>Dikarya</taxon>
        <taxon>Ascomycota</taxon>
        <taxon>Pezizomycotina</taxon>
        <taxon>Lecanoromycetes</taxon>
        <taxon>OSLEUM clade</taxon>
        <taxon>Umbilicariomycetidae</taxon>
        <taxon>Umbilicariales</taxon>
        <taxon>Umbilicariaceae</taxon>
        <taxon>Lasallia</taxon>
    </lineage>
</organism>
<evidence type="ECO:0000256" key="1">
    <source>
        <dbReference type="ARBA" id="ARBA00006484"/>
    </source>
</evidence>
<dbReference type="EMBL" id="VXIT01000002">
    <property type="protein sequence ID" value="KAA6414995.1"/>
    <property type="molecule type" value="Genomic_DNA"/>
</dbReference>
<dbReference type="InterPro" id="IPR036291">
    <property type="entry name" value="NAD(P)-bd_dom_sf"/>
</dbReference>
<evidence type="ECO:0000313" key="7">
    <source>
        <dbReference type="Proteomes" id="UP000324767"/>
    </source>
</evidence>
<feature type="region of interest" description="Disordered" evidence="4">
    <location>
        <begin position="352"/>
        <end position="376"/>
    </location>
</feature>
<feature type="transmembrane region" description="Helical" evidence="5">
    <location>
        <begin position="20"/>
        <end position="42"/>
    </location>
</feature>
<dbReference type="Gene3D" id="3.40.50.720">
    <property type="entry name" value="NAD(P)-binding Rossmann-like Domain"/>
    <property type="match status" value="1"/>
</dbReference>